<evidence type="ECO:0000256" key="1">
    <source>
        <dbReference type="ARBA" id="ARBA00004141"/>
    </source>
</evidence>
<evidence type="ECO:0000256" key="16">
    <source>
        <dbReference type="SAM" id="Phobius"/>
    </source>
</evidence>
<evidence type="ECO:0000256" key="7">
    <source>
        <dbReference type="ARBA" id="ARBA00022989"/>
    </source>
</evidence>
<dbReference type="SUPFAM" id="SSF111418">
    <property type="entry name" value="Hormone receptor domain"/>
    <property type="match status" value="1"/>
</dbReference>
<dbReference type="InterPro" id="IPR057244">
    <property type="entry name" value="GAIN_B"/>
</dbReference>
<dbReference type="InterPro" id="IPR046338">
    <property type="entry name" value="GAIN_dom_sf"/>
</dbReference>
<dbReference type="PANTHER" id="PTHR45930">
    <property type="entry name" value="G-PROTEIN COUPLED RECEPTOR 124-LIKE PROTEIN"/>
    <property type="match status" value="1"/>
</dbReference>
<dbReference type="SMART" id="SM00303">
    <property type="entry name" value="GPS"/>
    <property type="match status" value="1"/>
</dbReference>
<keyword evidence="3" id="KW-0433">Leucine-rich repeat</keyword>
<dbReference type="PROSITE" id="PS50221">
    <property type="entry name" value="GAIN_B"/>
    <property type="match status" value="1"/>
</dbReference>
<dbReference type="PROSITE" id="PS00650">
    <property type="entry name" value="G_PROTEIN_RECEP_F2_2"/>
    <property type="match status" value="1"/>
</dbReference>
<dbReference type="Gene3D" id="4.10.1240.10">
    <property type="entry name" value="GPCR, family 2, extracellular hormone receptor domain"/>
    <property type="match status" value="1"/>
</dbReference>
<dbReference type="InterPro" id="IPR000832">
    <property type="entry name" value="GPCR_2_secretin-like"/>
</dbReference>
<keyword evidence="8" id="KW-0297">G-protein coupled receptor</keyword>
<evidence type="ECO:0000256" key="14">
    <source>
        <dbReference type="ARBA" id="ARBA00023319"/>
    </source>
</evidence>
<dbReference type="GO" id="GO:0007166">
    <property type="term" value="P:cell surface receptor signaling pathway"/>
    <property type="evidence" value="ECO:0007669"/>
    <property type="project" value="InterPro"/>
</dbReference>
<evidence type="ECO:0000256" key="11">
    <source>
        <dbReference type="ARBA" id="ARBA00023170"/>
    </source>
</evidence>
<dbReference type="Gene3D" id="3.80.10.10">
    <property type="entry name" value="Ribonuclease Inhibitor"/>
    <property type="match status" value="2"/>
</dbReference>
<dbReference type="InterPro" id="IPR032675">
    <property type="entry name" value="LRR_dom_sf"/>
</dbReference>
<evidence type="ECO:0000256" key="17">
    <source>
        <dbReference type="SAM" id="SignalP"/>
    </source>
</evidence>
<feature type="transmembrane region" description="Helical" evidence="16">
    <location>
        <begin position="827"/>
        <end position="849"/>
    </location>
</feature>
<feature type="region of interest" description="Disordered" evidence="15">
    <location>
        <begin position="561"/>
        <end position="581"/>
    </location>
</feature>
<evidence type="ECO:0000256" key="10">
    <source>
        <dbReference type="ARBA" id="ARBA00023157"/>
    </source>
</evidence>
<dbReference type="InterPro" id="IPR003591">
    <property type="entry name" value="Leu-rich_rpt_typical-subtyp"/>
</dbReference>
<dbReference type="GO" id="GO:0098978">
    <property type="term" value="C:glutamatergic synapse"/>
    <property type="evidence" value="ECO:0007669"/>
    <property type="project" value="TreeGrafter"/>
</dbReference>
<keyword evidence="4 16" id="KW-0812">Transmembrane</keyword>
<accession>A0A2U9CDW2</accession>
<dbReference type="PROSITE" id="PS50227">
    <property type="entry name" value="G_PROTEIN_RECEP_F2_3"/>
    <property type="match status" value="1"/>
</dbReference>
<evidence type="ECO:0000259" key="18">
    <source>
        <dbReference type="PROSITE" id="PS50221"/>
    </source>
</evidence>
<dbReference type="InterPro" id="IPR001879">
    <property type="entry name" value="GPCR_2_extracellular_dom"/>
</dbReference>
<dbReference type="SMART" id="SM00369">
    <property type="entry name" value="LRR_TYP"/>
    <property type="match status" value="4"/>
</dbReference>
<feature type="compositionally biased region" description="Basic and acidic residues" evidence="15">
    <location>
        <begin position="569"/>
        <end position="581"/>
    </location>
</feature>
<dbReference type="InterPro" id="IPR058808">
    <property type="entry name" value="GAIN_ADGRA2/3"/>
</dbReference>
<dbReference type="Pfam" id="PF26588">
    <property type="entry name" value="GAIN_ADGRA3"/>
    <property type="match status" value="1"/>
</dbReference>
<feature type="domain" description="GAIN-B" evidence="18">
    <location>
        <begin position="602"/>
        <end position="755"/>
    </location>
</feature>
<evidence type="ECO:0000256" key="6">
    <source>
        <dbReference type="ARBA" id="ARBA00022737"/>
    </source>
</evidence>
<feature type="transmembrane region" description="Helical" evidence="16">
    <location>
        <begin position="768"/>
        <end position="789"/>
    </location>
</feature>
<dbReference type="PROSITE" id="PS50261">
    <property type="entry name" value="G_PROTEIN_RECEP_F2_4"/>
    <property type="match status" value="1"/>
</dbReference>
<dbReference type="PROSITE" id="PS50835">
    <property type="entry name" value="IG_LIKE"/>
    <property type="match status" value="1"/>
</dbReference>
<dbReference type="Gene3D" id="1.20.1070.10">
    <property type="entry name" value="Rhodopsin 7-helix transmembrane proteins"/>
    <property type="match status" value="1"/>
</dbReference>
<dbReference type="Gene3D" id="2.60.40.10">
    <property type="entry name" value="Immunoglobulins"/>
    <property type="match status" value="1"/>
</dbReference>
<keyword evidence="10" id="KW-1015">Disulfide bond</keyword>
<dbReference type="FunFam" id="3.80.10.10:FF:000287">
    <property type="entry name" value="adhesion G protein-coupled receptor A3"/>
    <property type="match status" value="1"/>
</dbReference>
<evidence type="ECO:0000256" key="4">
    <source>
        <dbReference type="ARBA" id="ARBA00022692"/>
    </source>
</evidence>
<keyword evidence="9 16" id="KW-0472">Membrane</keyword>
<feature type="transmembrane region" description="Helical" evidence="16">
    <location>
        <begin position="923"/>
        <end position="946"/>
    </location>
</feature>
<evidence type="ECO:0000256" key="12">
    <source>
        <dbReference type="ARBA" id="ARBA00023180"/>
    </source>
</evidence>
<dbReference type="OMA" id="NASQHME"/>
<feature type="domain" description="Ig-like" evidence="21">
    <location>
        <begin position="233"/>
        <end position="331"/>
    </location>
</feature>
<sequence length="1389" mass="151182">MAPAALLCALVLALGLWESGLGSGSCPDLTVDSCHCSAERSKELSRQHVRVKVACEDVELTDPLQPRFVPNTTVSLNLSNNKISLLRNGSFYGLAALEKLDLKNNLISTVEPGAFRGLLALRRLDLSNNRIGCLSPEMFLDLGNLSKLNLSGNIFSTLTVGLFTHLVALRVLHFHTETLFCDCQLKWLLLWARSNSVRIGNDTVCVFPNRLHGLEFRNLREQQLKCDGPLEMPLFQLIPSQRQLVFRGDRLPLQCTASYVDPSLELRWRHNGHTVTTQEDRGVDVEDTLLHDCCLLTSEVVLSNIDVGIAGIWECLVTSSRGNASQQMEIVVLETSAPYCPTDRVTNNKGDFRWPKTLAGILAFLPCAPATFGSAPHPSGGAPSPAGQREKKAWRRCDRAGRWAEEDYTQCPYASELTRVLHELTQITINTTNAQPLGQQLVTFTSRAAHFTDVMDVIFVTHLVERLTRLVEKRTDLGDYISDIASNMMLVEEHILWMAQNEARACTRIVQCVERIADLALTSDNRVISKVSANIALEAFLIRPSNFLGLSCTALQRPTSFAPSPLPDSHSHADRGTGRERDAAGESMLNFKCHTVNNSDSPSSQISKNSVAVASIHLPPAAGAPVPAAALQSVDNSTCKLQFIVFRNGKLFPCTGNSSNLADDGKRRSVSTPVAFTKLDGCSFGSAVHSVTIALRHFALGADPTAAYWDFDLLDGHGGWRAEGCHITGSGGNTTTIHCAHHNNFAVLMDLKKVLSLPPYPGEFLHPVVYACTAVMLLCLFASIITYIVHHSAIRISRKGWHMLLNFCFQTALTFAVFAGGINRIKYPIICQAVGVVLHYSSLSTMLWLGVTARNIYKQVTKRPPQSQDGDPPPPPRQPLLRFYLVSGGVPLIICGVTAAVNIDNYGSGEQAPYCWMAWEPSLGAFYGPMAFIVLVTCVYFLCTFVQLRRHPEKKYELKQLTEEQQRLAAVDVPTHCHQGAEPGALAAPPGGSHCPAGCPGVPINPALLANEHSFKAQLRTTAFTLFLFLATWTFGALAVSQGHLLDMIFSCLYGAFSVTLGLFILIHHCAKRDDVWHCWCSCCPGRRADACSGAHGPAPARPKVNVNGDNPGHGHGHSHCHHDSPCVGKALMSCSHGTLGHCKHAALPSSQNHVACLAPVTPCCAALHSQQLMEEEPTATHVLLHADPEGYRPGIQLHPCLKSSTRTKGRQFSRRAGAGTCGAGGEREYAYHIPSSVDGGSVHSSHTDSPHSTHERHAHICPHLAHECHHDGHHTCHAAAAAAHEALVCHNPCHRHICCAKADLLPSLCPADPGDTGIFLCGCGKVAEEDPTAAHHHLEMQAPRRQSYPQNLPNQNGILKGGLHEGLMYTSDSTGNIRTGPWKNETTV</sequence>
<dbReference type="GO" id="GO:0004930">
    <property type="term" value="F:G protein-coupled receptor activity"/>
    <property type="evidence" value="ECO:0007669"/>
    <property type="project" value="UniProtKB-KW"/>
</dbReference>
<evidence type="ECO:0000256" key="15">
    <source>
        <dbReference type="SAM" id="MobiDB-lite"/>
    </source>
</evidence>
<reference evidence="22 23" key="1">
    <citation type="submission" date="2017-12" db="EMBL/GenBank/DDBJ databases">
        <title>Integrating genomic resources of turbot (Scophthalmus maximus) in depth evaluation of genetic and physical mapping variation across individuals.</title>
        <authorList>
            <person name="Martinez P."/>
        </authorList>
    </citation>
    <scope>NUCLEOTIDE SEQUENCE [LARGE SCALE GENOMIC DNA]</scope>
</reference>
<dbReference type="Gene3D" id="2.60.220.50">
    <property type="match status" value="1"/>
</dbReference>
<dbReference type="InterPro" id="IPR017983">
    <property type="entry name" value="GPCR_2_secretin-like_CS"/>
</dbReference>
<evidence type="ECO:0000256" key="13">
    <source>
        <dbReference type="ARBA" id="ARBA00023224"/>
    </source>
</evidence>
<comment type="subcellular location">
    <subcellularLocation>
        <location evidence="1">Membrane</location>
        <topology evidence="1">Multi-pass membrane protein</topology>
    </subcellularLocation>
</comment>
<evidence type="ECO:0000259" key="19">
    <source>
        <dbReference type="PROSITE" id="PS50227"/>
    </source>
</evidence>
<comment type="similarity">
    <text evidence="2">Belongs to the G-protein coupled receptor 2 family. Adhesion G-protein coupled receptor (ADGR) subfamily.</text>
</comment>
<evidence type="ECO:0000256" key="2">
    <source>
        <dbReference type="ARBA" id="ARBA00007343"/>
    </source>
</evidence>
<evidence type="ECO:0000313" key="23">
    <source>
        <dbReference type="Proteomes" id="UP000246464"/>
    </source>
</evidence>
<keyword evidence="13" id="KW-0807">Transducer</keyword>
<evidence type="ECO:0000259" key="20">
    <source>
        <dbReference type="PROSITE" id="PS50261"/>
    </source>
</evidence>
<dbReference type="PROSITE" id="PS51450">
    <property type="entry name" value="LRR"/>
    <property type="match status" value="1"/>
</dbReference>
<dbReference type="GO" id="GO:0005886">
    <property type="term" value="C:plasma membrane"/>
    <property type="evidence" value="ECO:0007669"/>
    <property type="project" value="TreeGrafter"/>
</dbReference>
<dbReference type="InterPro" id="IPR036179">
    <property type="entry name" value="Ig-like_dom_sf"/>
</dbReference>
<keyword evidence="7 16" id="KW-1133">Transmembrane helix</keyword>
<dbReference type="PANTHER" id="PTHR45930:SF3">
    <property type="entry name" value="ADHESION G PROTEIN-COUPLED RECEPTOR A1"/>
    <property type="match status" value="1"/>
</dbReference>
<dbReference type="InterPro" id="IPR007110">
    <property type="entry name" value="Ig-like_dom"/>
</dbReference>
<dbReference type="EMBL" id="CP026257">
    <property type="protein sequence ID" value="AWP14383.1"/>
    <property type="molecule type" value="Genomic_DNA"/>
</dbReference>
<dbReference type="InterPro" id="IPR013783">
    <property type="entry name" value="Ig-like_fold"/>
</dbReference>
<dbReference type="InterPro" id="IPR000203">
    <property type="entry name" value="GPS"/>
</dbReference>
<evidence type="ECO:0000256" key="3">
    <source>
        <dbReference type="ARBA" id="ARBA00022614"/>
    </source>
</evidence>
<dbReference type="GO" id="GO:0014069">
    <property type="term" value="C:postsynaptic density"/>
    <property type="evidence" value="ECO:0007669"/>
    <property type="project" value="TreeGrafter"/>
</dbReference>
<dbReference type="Pfam" id="PF13855">
    <property type="entry name" value="LRR_8"/>
    <property type="match status" value="1"/>
</dbReference>
<evidence type="ECO:0000256" key="5">
    <source>
        <dbReference type="ARBA" id="ARBA00022729"/>
    </source>
</evidence>
<organism evidence="22 23">
    <name type="scientific">Scophthalmus maximus</name>
    <name type="common">Turbot</name>
    <name type="synonym">Psetta maxima</name>
    <dbReference type="NCBI Taxonomy" id="52904"/>
    <lineage>
        <taxon>Eukaryota</taxon>
        <taxon>Metazoa</taxon>
        <taxon>Chordata</taxon>
        <taxon>Craniata</taxon>
        <taxon>Vertebrata</taxon>
        <taxon>Euteleostomi</taxon>
        <taxon>Actinopterygii</taxon>
        <taxon>Neopterygii</taxon>
        <taxon>Teleostei</taxon>
        <taxon>Neoteleostei</taxon>
        <taxon>Acanthomorphata</taxon>
        <taxon>Carangaria</taxon>
        <taxon>Pleuronectiformes</taxon>
        <taxon>Pleuronectoidei</taxon>
        <taxon>Scophthalmidae</taxon>
        <taxon>Scophthalmus</taxon>
    </lineage>
</organism>
<dbReference type="Proteomes" id="UP000246464">
    <property type="component" value="Chromosome 15"/>
</dbReference>
<feature type="transmembrane region" description="Helical" evidence="16">
    <location>
        <begin position="883"/>
        <end position="903"/>
    </location>
</feature>
<feature type="transmembrane region" description="Helical" evidence="16">
    <location>
        <begin position="801"/>
        <end position="821"/>
    </location>
</feature>
<name>A0A2U9CDW2_SCOMX</name>
<dbReference type="InterPro" id="IPR017981">
    <property type="entry name" value="GPCR_2-like_7TM"/>
</dbReference>
<keyword evidence="5 17" id="KW-0732">Signal</keyword>
<dbReference type="SMART" id="SM00082">
    <property type="entry name" value="LRRCT"/>
    <property type="match status" value="1"/>
</dbReference>
<feature type="domain" description="G-protein coupled receptors family 2 profile 1" evidence="19">
    <location>
        <begin position="314"/>
        <end position="415"/>
    </location>
</feature>
<dbReference type="InterPro" id="IPR036445">
    <property type="entry name" value="GPCR_2_extracell_dom_sf"/>
</dbReference>
<keyword evidence="11 22" id="KW-0675">Receptor</keyword>
<evidence type="ECO:0000256" key="9">
    <source>
        <dbReference type="ARBA" id="ARBA00023136"/>
    </source>
</evidence>
<keyword evidence="6" id="KW-0677">Repeat</keyword>
<dbReference type="SUPFAM" id="SSF52058">
    <property type="entry name" value="L domain-like"/>
    <property type="match status" value="1"/>
</dbReference>
<keyword evidence="12" id="KW-0325">Glycoprotein</keyword>
<evidence type="ECO:0000313" key="22">
    <source>
        <dbReference type="EMBL" id="AWP14383.1"/>
    </source>
</evidence>
<evidence type="ECO:0000259" key="21">
    <source>
        <dbReference type="PROSITE" id="PS50835"/>
    </source>
</evidence>
<proteinExistence type="inferred from homology"/>
<feature type="transmembrane region" description="Helical" evidence="16">
    <location>
        <begin position="1023"/>
        <end position="1042"/>
    </location>
</feature>
<dbReference type="Pfam" id="PF00002">
    <property type="entry name" value="7tm_2"/>
    <property type="match status" value="1"/>
</dbReference>
<protein>
    <submittedName>
        <fullName evidence="22">Putative G-protein coupled receptor 123</fullName>
    </submittedName>
</protein>
<dbReference type="InterPro" id="IPR001611">
    <property type="entry name" value="Leu-rich_rpt"/>
</dbReference>
<dbReference type="SUPFAM" id="SSF48726">
    <property type="entry name" value="Immunoglobulin"/>
    <property type="match status" value="1"/>
</dbReference>
<feature type="transmembrane region" description="Helical" evidence="16">
    <location>
        <begin position="1048"/>
        <end position="1067"/>
    </location>
</feature>
<gene>
    <name evidence="22" type="ORF">SMAX5B_008650</name>
</gene>
<evidence type="ECO:0000256" key="8">
    <source>
        <dbReference type="ARBA" id="ARBA00023040"/>
    </source>
</evidence>
<feature type="chain" id="PRO_5015918769" evidence="17">
    <location>
        <begin position="23"/>
        <end position="1389"/>
    </location>
</feature>
<feature type="domain" description="G-protein coupled receptors family 2 profile 2" evidence="20">
    <location>
        <begin position="765"/>
        <end position="1073"/>
    </location>
</feature>
<keyword evidence="14" id="KW-0393">Immunoglobulin domain</keyword>
<dbReference type="STRING" id="52904.ENSSMAP00000024048"/>
<dbReference type="InterPro" id="IPR000483">
    <property type="entry name" value="Cys-rich_flank_reg_C"/>
</dbReference>
<feature type="signal peptide" evidence="17">
    <location>
        <begin position="1"/>
        <end position="22"/>
    </location>
</feature>
<keyword evidence="23" id="KW-1185">Reference proteome</keyword>
<dbReference type="InterPro" id="IPR051963">
    <property type="entry name" value="Adhesion_GPCR_A"/>
</dbReference>
<dbReference type="Pfam" id="PF01825">
    <property type="entry name" value="GPS"/>
    <property type="match status" value="1"/>
</dbReference>